<comment type="subcellular location">
    <subcellularLocation>
        <location evidence="1 8">Cell outer membrane</location>
        <topology evidence="1 8">Multi-pass membrane protein</topology>
    </subcellularLocation>
</comment>
<dbReference type="Gene3D" id="2.170.130.10">
    <property type="entry name" value="TonB-dependent receptor, plug domain"/>
    <property type="match status" value="1"/>
</dbReference>
<name>I5C376_9BACT</name>
<dbReference type="InterPro" id="IPR012910">
    <property type="entry name" value="Plug_dom"/>
</dbReference>
<keyword evidence="6 8" id="KW-0472">Membrane</keyword>
<keyword evidence="7 8" id="KW-0998">Cell outer membrane</keyword>
<evidence type="ECO:0000313" key="12">
    <source>
        <dbReference type="Proteomes" id="UP000005551"/>
    </source>
</evidence>
<evidence type="ECO:0000256" key="8">
    <source>
        <dbReference type="PROSITE-ProRule" id="PRU01360"/>
    </source>
</evidence>
<dbReference type="InterPro" id="IPR039426">
    <property type="entry name" value="TonB-dep_rcpt-like"/>
</dbReference>
<evidence type="ECO:0000313" key="11">
    <source>
        <dbReference type="EMBL" id="EIM76278.1"/>
    </source>
</evidence>
<dbReference type="PROSITE" id="PS52016">
    <property type="entry name" value="TONB_DEPENDENT_REC_3"/>
    <property type="match status" value="1"/>
</dbReference>
<dbReference type="Proteomes" id="UP000005551">
    <property type="component" value="Unassembled WGS sequence"/>
</dbReference>
<dbReference type="PANTHER" id="PTHR30069">
    <property type="entry name" value="TONB-DEPENDENT OUTER MEMBRANE RECEPTOR"/>
    <property type="match status" value="1"/>
</dbReference>
<evidence type="ECO:0000256" key="4">
    <source>
        <dbReference type="ARBA" id="ARBA00022692"/>
    </source>
</evidence>
<evidence type="ECO:0000259" key="10">
    <source>
        <dbReference type="Pfam" id="PF07715"/>
    </source>
</evidence>
<keyword evidence="4 8" id="KW-0812">Transmembrane</keyword>
<dbReference type="GO" id="GO:0015344">
    <property type="term" value="F:siderophore uptake transmembrane transporter activity"/>
    <property type="evidence" value="ECO:0007669"/>
    <property type="project" value="TreeGrafter"/>
</dbReference>
<dbReference type="InterPro" id="IPR037066">
    <property type="entry name" value="Plug_dom_sf"/>
</dbReference>
<feature type="signal peptide" evidence="9">
    <location>
        <begin position="1"/>
        <end position="31"/>
    </location>
</feature>
<dbReference type="GO" id="GO:0044718">
    <property type="term" value="P:siderophore transmembrane transport"/>
    <property type="evidence" value="ECO:0007669"/>
    <property type="project" value="TreeGrafter"/>
</dbReference>
<proteinExistence type="inferred from homology"/>
<sequence>MRKVYLYAPPKGGLLFSFLLLVCCFMGTLQAQNAVTISGKVSDARTGEELIGATISIQGTSIGAVTDLDGRYALSTTLGQESFTLVVRAIGYSSQNQVVTLGNQSAFTFDFELTTDVMNLDEVIITGASAATSRRQLGNAVSTVSSRDLAETGGIAVDQALQGKIAGALVQQNSGDPAGGISVRLRGTSTITGSSDPLYIIDGVLVNNNSNELVDIGGAAQNRLVDINPADIERIEVLKGAAAAAIYGSRASNGVVQIYTKRGKVGKPRFSFSTAVRVNELRKQIPFNEVPFDWVNPGDRNNLETFPVERFNLQDEIFRRAGGTENNLSVSGGSDKTTYFASVSYLNNGGIVKNTNFERIGARLNVDQTVSDWLKFSFGLNYTRSESQDMPNGGINAVDGAITGFLFSNNRVNPRPNASGVFPVTSLLVPRTNPAEAVARFDYGQRTNRVITNFTLNANPSEKWNITYILGLDYYNQSAFGFIPVGNTSSNALGWATRGDANVTQFNNDLNISYETMLTPAIRSTTIAGGTWQQDNFERIGITSDRLAPTVRTAVGGTIISAIDVRSDVSYYGAFVQQTFGIKEKLFVTGALRYDGASVFGPEEKIQSYGKGSVSYNLSEENFFKETFGSRISNFKLRASYGQAGNLTAIGAFDRFLNYNPLAIGGLSAVVPSTLLGNDALAPEIMNEFEYGIDASFFGDRLGFEFTVFNQQITDLLLQREVATSTGFATRFENVGKMENRGIELLVRANVMRNRDFNWDVTTTFTTNRNEVTQVVGDRIILPGSFGTSAVIEGQPIGVFFQGFYDRDDAGNIRLDANGLPRRGVNPDGTNVRVIGDPNPDWFGSVINDFSYKNFTFRVQFDAVWGFDVFNWNRRLLDNAIFGGGENAGRELLGEIPKGTGGVQAGIFEEFVEDGSFVKLRELAIGYNYRPKSGAIQNVRFNLVGRNLISFDSYSGWDPEVNTPGQSNGVRGFDFGAVPIPRTIQLGVNLSF</sequence>
<evidence type="ECO:0000256" key="6">
    <source>
        <dbReference type="ARBA" id="ARBA00023136"/>
    </source>
</evidence>
<keyword evidence="12" id="KW-1185">Reference proteome</keyword>
<evidence type="ECO:0000256" key="2">
    <source>
        <dbReference type="ARBA" id="ARBA00022448"/>
    </source>
</evidence>
<dbReference type="InterPro" id="IPR023996">
    <property type="entry name" value="TonB-dep_OMP_SusC/RagA"/>
</dbReference>
<dbReference type="InterPro" id="IPR036942">
    <property type="entry name" value="Beta-barrel_TonB_sf"/>
</dbReference>
<comment type="caution">
    <text evidence="11">The sequence shown here is derived from an EMBL/GenBank/DDBJ whole genome shotgun (WGS) entry which is preliminary data.</text>
</comment>
<dbReference type="NCBIfam" id="TIGR04057">
    <property type="entry name" value="SusC_RagA_signa"/>
    <property type="match status" value="1"/>
</dbReference>
<feature type="chain" id="PRO_5003699908" evidence="9">
    <location>
        <begin position="32"/>
        <end position="992"/>
    </location>
</feature>
<comment type="similarity">
    <text evidence="8">Belongs to the TonB-dependent receptor family.</text>
</comment>
<keyword evidence="5 9" id="KW-0732">Signal</keyword>
<dbReference type="InterPro" id="IPR008969">
    <property type="entry name" value="CarboxyPept-like_regulatory"/>
</dbReference>
<feature type="domain" description="TonB-dependent receptor plug" evidence="10">
    <location>
        <begin position="135"/>
        <end position="255"/>
    </location>
</feature>
<evidence type="ECO:0000256" key="1">
    <source>
        <dbReference type="ARBA" id="ARBA00004571"/>
    </source>
</evidence>
<dbReference type="SUPFAM" id="SSF56935">
    <property type="entry name" value="Porins"/>
    <property type="match status" value="1"/>
</dbReference>
<accession>I5C376</accession>
<keyword evidence="11" id="KW-0675">Receptor</keyword>
<evidence type="ECO:0000256" key="9">
    <source>
        <dbReference type="SAM" id="SignalP"/>
    </source>
</evidence>
<dbReference type="SUPFAM" id="SSF49464">
    <property type="entry name" value="Carboxypeptidase regulatory domain-like"/>
    <property type="match status" value="1"/>
</dbReference>
<evidence type="ECO:0000256" key="3">
    <source>
        <dbReference type="ARBA" id="ARBA00022452"/>
    </source>
</evidence>
<dbReference type="AlphaFoldDB" id="I5C376"/>
<dbReference type="Gene3D" id="2.60.40.1120">
    <property type="entry name" value="Carboxypeptidase-like, regulatory domain"/>
    <property type="match status" value="1"/>
</dbReference>
<reference evidence="11 12" key="1">
    <citation type="submission" date="2012-05" db="EMBL/GenBank/DDBJ databases">
        <title>Genome sequence of Nitritalea halalkaliphila LW7.</title>
        <authorList>
            <person name="Jangir P.K."/>
            <person name="Singh A."/>
            <person name="Shivaji S."/>
            <person name="Sharma R."/>
        </authorList>
    </citation>
    <scope>NUCLEOTIDE SEQUENCE [LARGE SCALE GENOMIC DNA]</scope>
    <source>
        <strain evidence="11 12">LW7</strain>
    </source>
</reference>
<organism evidence="11 12">
    <name type="scientific">Nitritalea halalkaliphila LW7</name>
    <dbReference type="NCBI Taxonomy" id="1189621"/>
    <lineage>
        <taxon>Bacteria</taxon>
        <taxon>Pseudomonadati</taxon>
        <taxon>Bacteroidota</taxon>
        <taxon>Cytophagia</taxon>
        <taxon>Cytophagales</taxon>
        <taxon>Cyclobacteriaceae</taxon>
        <taxon>Nitritalea</taxon>
    </lineage>
</organism>
<evidence type="ECO:0000256" key="7">
    <source>
        <dbReference type="ARBA" id="ARBA00023237"/>
    </source>
</evidence>
<dbReference type="PANTHER" id="PTHR30069:SF29">
    <property type="entry name" value="HEMOGLOBIN AND HEMOGLOBIN-HAPTOGLOBIN-BINDING PROTEIN 1-RELATED"/>
    <property type="match status" value="1"/>
</dbReference>
<dbReference type="Pfam" id="PF13715">
    <property type="entry name" value="CarbopepD_reg_2"/>
    <property type="match status" value="1"/>
</dbReference>
<evidence type="ECO:0000256" key="5">
    <source>
        <dbReference type="ARBA" id="ARBA00022729"/>
    </source>
</evidence>
<dbReference type="PATRIC" id="fig|1189621.3.peg.2229"/>
<dbReference type="EMBL" id="AJYA01000022">
    <property type="protein sequence ID" value="EIM76278.1"/>
    <property type="molecule type" value="Genomic_DNA"/>
</dbReference>
<dbReference type="OrthoDB" id="9768177at2"/>
<dbReference type="GO" id="GO:0009279">
    <property type="term" value="C:cell outer membrane"/>
    <property type="evidence" value="ECO:0007669"/>
    <property type="project" value="UniProtKB-SubCell"/>
</dbReference>
<dbReference type="STRING" id="1189621.A3SI_10694"/>
<keyword evidence="3 8" id="KW-1134">Transmembrane beta strand</keyword>
<dbReference type="Gene3D" id="2.40.170.20">
    <property type="entry name" value="TonB-dependent receptor, beta-barrel domain"/>
    <property type="match status" value="1"/>
</dbReference>
<gene>
    <name evidence="11" type="ORF">A3SI_10694</name>
</gene>
<dbReference type="InterPro" id="IPR023997">
    <property type="entry name" value="TonB-dep_OMP_SusC/RagA_CS"/>
</dbReference>
<dbReference type="Pfam" id="PF07715">
    <property type="entry name" value="Plug"/>
    <property type="match status" value="1"/>
</dbReference>
<keyword evidence="2 8" id="KW-0813">Transport</keyword>
<dbReference type="NCBIfam" id="TIGR04056">
    <property type="entry name" value="OMP_RagA_SusC"/>
    <property type="match status" value="1"/>
</dbReference>
<protein>
    <submittedName>
        <fullName evidence="11">TonB-dependent receptor</fullName>
    </submittedName>
</protein>
<dbReference type="RefSeq" id="WP_009055132.1">
    <property type="nucleotide sequence ID" value="NZ_AJYA01000022.1"/>
</dbReference>